<proteinExistence type="predicted"/>
<gene>
    <name evidence="2" type="ORF">L0M14_05645</name>
</gene>
<feature type="coiled-coil region" evidence="1">
    <location>
        <begin position="864"/>
        <end position="905"/>
    </location>
</feature>
<feature type="coiled-coil region" evidence="1">
    <location>
        <begin position="599"/>
        <end position="723"/>
    </location>
</feature>
<evidence type="ECO:0000256" key="1">
    <source>
        <dbReference type="SAM" id="Coils"/>
    </source>
</evidence>
<evidence type="ECO:0000313" key="3">
    <source>
        <dbReference type="Proteomes" id="UP001649230"/>
    </source>
</evidence>
<feature type="coiled-coil region" evidence="1">
    <location>
        <begin position="257"/>
        <end position="284"/>
    </location>
</feature>
<sequence length="1144" mass="134176">MPRLTALKAESKAFFDECKTTGQLFDRLLIPTVEDAMSGYEHGEFTDAFEAHREGFKQYKELKEKIEENQLILQELGSYVQACSKLDEKQRDYASAQSEAKAYFMLAVEQKAVEEARLLHLREQLAESEQLTARWMQKRDSLHIAEQKQELTVIQEKLRLAEEDAERMEKQLRTTKQNYYSMRLAAYKQQWKEAEETYKYVQQELKLLGSSLEESELEAAWLRNSGQIRSLFAKLEADRQAEQQKLLTEQKAQQSRIELEDRMMSELSQELAELKARLAANRSMVEARDRDQAQLRKQVLANPAVDSIESKLPEWIQRYQKLDEDNVRLTQLSKELLAVKEKDAHELEENERSMKQELSGRLHWEVKLDTCKQHHERLLAELAQYRMAWSRLTSVYEKQSTIEELLRDDTAKLAKDKEAILLKERIAFRFVDDYAGQDVFFADVVVSRLLERWRNRFSLLETGTRYLQSVGQVSETAHAHPLWSVTLITTDREVDELTERLRKESAHLQFPIRVLTAQEAAILANQDVTKLEDTAVWIEPGHWAGNADPALFASWKLAIQEQGGIIQEERKSKEHELGKAIEMQGAFYRFMEQYPLEAAQELEMQVANTREAVRKLEAASEVLTKKLRQADRDIQQHQRSMQEQKEEMSVLQQWIEKGHAYLELSKEIQAFKAQNDQLQEHVDALQSKMNSHQRAKAYAEMLKDDLRQQLDVINVELASLQRQELYNAVAAAEPIAAEHSLEWLRTERQDLHLKLNRISQGRQQLEEKAQHASKTKAALEKEMSKLLQEHADLELNEQSSLAVTYSEERMDQLLQEQRDQEQRLGRAREASRKVEKEADIWQAKIHHLTEQYAKDHAAQPMLFIESLRSIRAQIEQEEQQLQDKRQALSKLHAQLLQQLNKVEQVIDFLTPYKIMHGFENRQTKSIELTQEALTEFQYDRMNIAKGAMTRLLACTDAMQEEEKTLKRAKSRFIDFCRKQIKDVKTRETTEQGIEQRESYAEVESFWQTMKTRIERVNHIAEESMRTHNQQLEQFIVYVHSHLKLIASELREIPNKTRVKVEEEWKSIFTFQVPDWDEMEAKDRIRQYVEWILGELDKERYRDDSGLEFKTTVRKDIEKWLDTKQLLQIVMQGASHEGHLPQGDE</sequence>
<protein>
    <submittedName>
        <fullName evidence="2">Uncharacterized protein</fullName>
    </submittedName>
</protein>
<name>A0ABY3SN51_9BACL</name>
<dbReference type="Proteomes" id="UP001649230">
    <property type="component" value="Chromosome"/>
</dbReference>
<accession>A0ABY3SN51</accession>
<feature type="coiled-coil region" evidence="1">
    <location>
        <begin position="111"/>
        <end position="204"/>
    </location>
</feature>
<feature type="coiled-coil region" evidence="1">
    <location>
        <begin position="748"/>
        <end position="837"/>
    </location>
</feature>
<reference evidence="2 3" key="1">
    <citation type="journal article" date="2024" name="Int. J. Syst. Evol. Microbiol.">
        <title>Paenibacillus hexagrammi sp. nov., a novel bacterium isolated from the gut content of Hexagrammos agrammus.</title>
        <authorList>
            <person name="Jung H.K."/>
            <person name="Kim D.G."/>
            <person name="Zin H."/>
            <person name="Park J."/>
            <person name="Jung H."/>
            <person name="Kim Y.O."/>
            <person name="Kong H.J."/>
            <person name="Kim J.W."/>
            <person name="Kim Y.S."/>
        </authorList>
    </citation>
    <scope>NUCLEOTIDE SEQUENCE [LARGE SCALE GENOMIC DNA]</scope>
    <source>
        <strain evidence="2 3">YPD9-1</strain>
    </source>
</reference>
<organism evidence="2 3">
    <name type="scientific">Paenibacillus hexagrammi</name>
    <dbReference type="NCBI Taxonomy" id="2908839"/>
    <lineage>
        <taxon>Bacteria</taxon>
        <taxon>Bacillati</taxon>
        <taxon>Bacillota</taxon>
        <taxon>Bacilli</taxon>
        <taxon>Bacillales</taxon>
        <taxon>Paenibacillaceae</taxon>
        <taxon>Paenibacillus</taxon>
    </lineage>
</organism>
<evidence type="ECO:0000313" key="2">
    <source>
        <dbReference type="EMBL" id="UJF34659.1"/>
    </source>
</evidence>
<dbReference type="RefSeq" id="WP_235121233.1">
    <property type="nucleotide sequence ID" value="NZ_CP090978.1"/>
</dbReference>
<keyword evidence="1" id="KW-0175">Coiled coil</keyword>
<dbReference type="EMBL" id="CP090978">
    <property type="protein sequence ID" value="UJF34659.1"/>
    <property type="molecule type" value="Genomic_DNA"/>
</dbReference>
<keyword evidence="3" id="KW-1185">Reference proteome</keyword>